<dbReference type="Proteomes" id="UP000765845">
    <property type="component" value="Unassembled WGS sequence"/>
</dbReference>
<protein>
    <recommendedName>
        <fullName evidence="3">Transporter</fullName>
    </recommendedName>
</protein>
<evidence type="ECO:0000313" key="1">
    <source>
        <dbReference type="EMBL" id="NKI18062.1"/>
    </source>
</evidence>
<reference evidence="1 2" key="1">
    <citation type="submission" date="2020-04" db="EMBL/GenBank/DDBJ databases">
        <authorList>
            <person name="Yoon J."/>
        </authorList>
    </citation>
    <scope>NUCLEOTIDE SEQUENCE [LARGE SCALE GENOMIC DNA]</scope>
    <source>
        <strain evidence="1 2">KMU-166</strain>
    </source>
</reference>
<gene>
    <name evidence="1" type="ORF">HCU74_11670</name>
</gene>
<accession>A0ABX1GFS6</accession>
<keyword evidence="2" id="KW-1185">Reference proteome</keyword>
<comment type="caution">
    <text evidence="1">The sequence shown here is derived from an EMBL/GenBank/DDBJ whole genome shotgun (WGS) entry which is preliminary data.</text>
</comment>
<evidence type="ECO:0000313" key="2">
    <source>
        <dbReference type="Proteomes" id="UP000765845"/>
    </source>
</evidence>
<name>A0ABX1GFS6_9GAMM</name>
<proteinExistence type="predicted"/>
<sequence>MGVNMAAKWFSGWVFLWLLLCAAVAQGAPSQRGFLDFNLYPYLSDASSDSVATLNVGAQLPQRLSLFMFINFYNAPAEEELTETTTFYSEQTLKWQISDGSPFDLTVQSNLRSGEDNDRLRFGARWRFHDTPVIGELFKAIHLSYSINFHAIQIDERDESVWQMEHAFRMGFPWLSERLYLGGFIDHTFNETLPEAIPANPMVAEAQLGWRLVEDLYLVAEYRLNQYRRSDVNNLALGLEYKILW</sequence>
<evidence type="ECO:0008006" key="3">
    <source>
        <dbReference type="Google" id="ProtNLM"/>
    </source>
</evidence>
<organism evidence="1 2">
    <name type="scientific">Spongiibacter thalassae</name>
    <dbReference type="NCBI Taxonomy" id="2721624"/>
    <lineage>
        <taxon>Bacteria</taxon>
        <taxon>Pseudomonadati</taxon>
        <taxon>Pseudomonadota</taxon>
        <taxon>Gammaproteobacteria</taxon>
        <taxon>Cellvibrionales</taxon>
        <taxon>Spongiibacteraceae</taxon>
        <taxon>Spongiibacter</taxon>
    </lineage>
</organism>
<dbReference type="EMBL" id="JAAWWK010000004">
    <property type="protein sequence ID" value="NKI18062.1"/>
    <property type="molecule type" value="Genomic_DNA"/>
</dbReference>